<dbReference type="AlphaFoldDB" id="A0AAX2CD76"/>
<proteinExistence type="inferred from homology"/>
<dbReference type="EC" id="3.1.21.4" evidence="1"/>
<comment type="function">
    <text evidence="1">A P subtype restriction enzyme that recognizes the double-stranded unmethylated sequence 5'-GATC-3'.</text>
</comment>
<name>A0AAX2CD76_9BACI</name>
<dbReference type="Proteomes" id="UP000242164">
    <property type="component" value="Unassembled WGS sequence"/>
</dbReference>
<dbReference type="REBASE" id="177784">
    <property type="entry name" value="Bcy44ORF844P"/>
</dbReference>
<organism evidence="3 4">
    <name type="scientific">Bacillus cytotoxicus</name>
    <dbReference type="NCBI Taxonomy" id="580165"/>
    <lineage>
        <taxon>Bacteria</taxon>
        <taxon>Bacillati</taxon>
        <taxon>Bacillota</taxon>
        <taxon>Bacilli</taxon>
        <taxon>Bacillales</taxon>
        <taxon>Bacillaceae</taxon>
        <taxon>Bacillus</taxon>
        <taxon>Bacillus cereus group</taxon>
    </lineage>
</organism>
<dbReference type="Pfam" id="PF04556">
    <property type="entry name" value="DpnII"/>
    <property type="match status" value="1"/>
</dbReference>
<dbReference type="InterPro" id="IPR007637">
    <property type="entry name" value="Restrct_endonuc_II_DpnII-like"/>
</dbReference>
<comment type="similarity">
    <text evidence="1">Belongs to the DpnII type II restriction endonuclease family.</text>
</comment>
<evidence type="ECO:0000256" key="1">
    <source>
        <dbReference type="PIRNR" id="PIRNR016080"/>
    </source>
</evidence>
<gene>
    <name evidence="3" type="ORF">BCB44BAC_00846</name>
</gene>
<keyword evidence="1" id="KW-0540">Nuclease</keyword>
<dbReference type="GO" id="GO:0009307">
    <property type="term" value="P:DNA restriction-modification system"/>
    <property type="evidence" value="ECO:0007669"/>
    <property type="project" value="UniProtKB-UniRule"/>
</dbReference>
<keyword evidence="1 3" id="KW-0378">Hydrolase</keyword>
<dbReference type="RefSeq" id="WP_087097922.1">
    <property type="nucleotide sequence ID" value="NZ_CP066179.1"/>
</dbReference>
<evidence type="ECO:0000313" key="4">
    <source>
        <dbReference type="Proteomes" id="UP000242164"/>
    </source>
</evidence>
<reference evidence="3 4" key="1">
    <citation type="submission" date="2016-08" db="EMBL/GenBank/DDBJ databases">
        <authorList>
            <person name="Loux V."/>
            <person name="Rue O."/>
        </authorList>
    </citation>
    <scope>NUCLEOTIDE SEQUENCE [LARGE SCALE GENOMIC DNA]</scope>
    <source>
        <strain evidence="3 4">AFSSA_08CEB44bac</strain>
    </source>
</reference>
<evidence type="ECO:0000313" key="3">
    <source>
        <dbReference type="EMBL" id="SCL85877.1"/>
    </source>
</evidence>
<dbReference type="GO" id="GO:0009036">
    <property type="term" value="F:type II site-specific deoxyribonuclease activity"/>
    <property type="evidence" value="ECO:0007669"/>
    <property type="project" value="UniProtKB-UniRule"/>
</dbReference>
<sequence length="303" mass="34836">MQSFEAYNLLNKEGKFDILMSSLSLTNRTPQYYVNWEKVESNTKALEISLHTLNYLIGKENIYEETLNLFRSQPQLIKVIPTLLAIREGKFEVLRIDEESKLQFENLNFKQIDTSNIEKYVDFANESGLLSFLAQKATKSLVDYVFGVEVGLDSNGRKNRSGTFMEQIVEEKIAKICKEKNLQYLPQANATKVKTKWDVEVPYKESMRNHDFVIYNPETGKLSVIEVNYYGGGGSKLKAVSGEFAELSAYFNEKAPEIQFIWITDGQGWHTANRPLRDAFETIDYIINLKMLNEGYLDQILAI</sequence>
<evidence type="ECO:0000259" key="2">
    <source>
        <dbReference type="Pfam" id="PF04556"/>
    </source>
</evidence>
<comment type="catalytic activity">
    <reaction evidence="1">
        <text>Endonucleolytic cleavage of DNA to give specific double-stranded fragments with terminal 5'-phosphates.</text>
        <dbReference type="EC" id="3.1.21.4"/>
    </reaction>
</comment>
<dbReference type="PIRSF" id="PIRSF016080">
    <property type="entry name" value="Restrict_endonuc_II_DpmII"/>
    <property type="match status" value="1"/>
</dbReference>
<comment type="caution">
    <text evidence="3">The sequence shown here is derived from an EMBL/GenBank/DDBJ whole genome shotgun (WGS) entry which is preliminary data.</text>
</comment>
<dbReference type="EMBL" id="FMIK01000017">
    <property type="protein sequence ID" value="SCL85877.1"/>
    <property type="molecule type" value="Genomic_DNA"/>
</dbReference>
<accession>A0AAX2CD76</accession>
<keyword evidence="1" id="KW-0680">Restriction system</keyword>
<dbReference type="InterPro" id="IPR021191">
    <property type="entry name" value="Restrct_endonuc_II_DpnII"/>
</dbReference>
<feature type="domain" description="Restriction endonuclease type II DpnII-like" evidence="2">
    <location>
        <begin position="16"/>
        <end position="298"/>
    </location>
</feature>
<dbReference type="GO" id="GO:0003677">
    <property type="term" value="F:DNA binding"/>
    <property type="evidence" value="ECO:0007669"/>
    <property type="project" value="UniProtKB-UniRule"/>
</dbReference>
<keyword evidence="1" id="KW-0255">Endonuclease</keyword>
<protein>
    <recommendedName>
        <fullName evidence="1">Type-2 restriction enzyme</fullName>
        <ecNumber evidence="1">3.1.21.4</ecNumber>
    </recommendedName>
</protein>